<feature type="non-terminal residue" evidence="1">
    <location>
        <position position="243"/>
    </location>
</feature>
<gene>
    <name evidence="1" type="ORF">S03H2_60180</name>
</gene>
<reference evidence="1" key="1">
    <citation type="journal article" date="2014" name="Front. Microbiol.">
        <title>High frequency of phylogenetically diverse reductive dehalogenase-homologous genes in deep subseafloor sedimentary metagenomes.</title>
        <authorList>
            <person name="Kawai M."/>
            <person name="Futagami T."/>
            <person name="Toyoda A."/>
            <person name="Takaki Y."/>
            <person name="Nishi S."/>
            <person name="Hori S."/>
            <person name="Arai W."/>
            <person name="Tsubouchi T."/>
            <person name="Morono Y."/>
            <person name="Uchiyama I."/>
            <person name="Ito T."/>
            <person name="Fujiyama A."/>
            <person name="Inagaki F."/>
            <person name="Takami H."/>
        </authorList>
    </citation>
    <scope>NUCLEOTIDE SEQUENCE</scope>
    <source>
        <strain evidence="1">Expedition CK06-06</strain>
    </source>
</reference>
<comment type="caution">
    <text evidence="1">The sequence shown here is derived from an EMBL/GenBank/DDBJ whole genome shotgun (WGS) entry which is preliminary data.</text>
</comment>
<protein>
    <submittedName>
        <fullName evidence="1">Uncharacterized protein</fullName>
    </submittedName>
</protein>
<sequence length="243" mass="28740">IIKRLSFIKYFYGFAREQSKLPPPQNYISVLMFHDSIELFLNLSAEFLKVNKKDPNFMEYFTEINKKLNDHELTQKISMDKLNKVRVLLKHKGLYPNLNDIEYFRVNTQNFFEENCPTIFGIKFIDISLLDLIQDEEVKNILEDAQNEFKSGEYKKSLEYISIAFYVLLKNYEENKKVYGRSPFDIGGDLRFIGSLSWDNNSKISDVGSMLKVIQEVLKIILLNLDYRKFIKFRQLTSDSVYE</sequence>
<name>X1KCG3_9ZZZZ</name>
<proteinExistence type="predicted"/>
<feature type="non-terminal residue" evidence="1">
    <location>
        <position position="1"/>
    </location>
</feature>
<evidence type="ECO:0000313" key="1">
    <source>
        <dbReference type="EMBL" id="GAH87884.1"/>
    </source>
</evidence>
<organism evidence="1">
    <name type="scientific">marine sediment metagenome</name>
    <dbReference type="NCBI Taxonomy" id="412755"/>
    <lineage>
        <taxon>unclassified sequences</taxon>
        <taxon>metagenomes</taxon>
        <taxon>ecological metagenomes</taxon>
    </lineage>
</organism>
<dbReference type="EMBL" id="BARU01038759">
    <property type="protein sequence ID" value="GAH87884.1"/>
    <property type="molecule type" value="Genomic_DNA"/>
</dbReference>
<accession>X1KCG3</accession>
<dbReference type="AlphaFoldDB" id="X1KCG3"/>